<dbReference type="HOGENOM" id="CLU_2379665_0_0_6"/>
<proteinExistence type="predicted"/>
<reference evidence="1 2" key="1">
    <citation type="journal article" date="2011" name="J. Bacteriol.">
        <title>Draft genome of the psychrotolerant acidophile Acidithiobacillus ferrivorans SS3.</title>
        <authorList>
            <person name="Liljeqvist M."/>
            <person name="Valdes J."/>
            <person name="Holmes D.S."/>
            <person name="Dopson M."/>
        </authorList>
    </citation>
    <scope>NUCLEOTIDE SEQUENCE [LARGE SCALE GENOMIC DNA]</scope>
    <source>
        <strain evidence="1 2">SS3</strain>
    </source>
</reference>
<dbReference type="InterPro" id="IPR048531">
    <property type="entry name" value="ea8_5-like"/>
</dbReference>
<dbReference type="InterPro" id="IPR048532">
    <property type="entry name" value="ea8_5-like_sf"/>
</dbReference>
<dbReference type="EMBL" id="CP002985">
    <property type="protein sequence ID" value="AEM47114.1"/>
    <property type="molecule type" value="Genomic_DNA"/>
</dbReference>
<dbReference type="STRING" id="743299.Acife_0943"/>
<dbReference type="Gene3D" id="1.10.10.1920">
    <property type="match status" value="1"/>
</dbReference>
<dbReference type="KEGG" id="afi:Acife_0943"/>
<gene>
    <name evidence="1" type="ORF">Acife_0943</name>
</gene>
<dbReference type="AlphaFoldDB" id="G0JN09"/>
<sequence length="94" mass="10453">MGRQKEELARLEGLYAHAQEIAVQAGAIEECEYHPGTFITRDDTDAEKKAYAIATNKIKNGEISCKREELLDAIKSAIGDAGEECYSCANWERD</sequence>
<dbReference type="Proteomes" id="UP000009220">
    <property type="component" value="Chromosome"/>
</dbReference>
<accession>G0JN09</accession>
<protein>
    <submittedName>
        <fullName evidence="1">Uncharacterized protein</fullName>
    </submittedName>
</protein>
<dbReference type="Pfam" id="PF20735">
    <property type="entry name" value="Lambda_ea8_5"/>
    <property type="match status" value="1"/>
</dbReference>
<organism evidence="1 2">
    <name type="scientific">Acidithiobacillus ferrivorans SS3</name>
    <dbReference type="NCBI Taxonomy" id="743299"/>
    <lineage>
        <taxon>Bacteria</taxon>
        <taxon>Pseudomonadati</taxon>
        <taxon>Pseudomonadota</taxon>
        <taxon>Acidithiobacillia</taxon>
        <taxon>Acidithiobacillales</taxon>
        <taxon>Acidithiobacillaceae</taxon>
        <taxon>Acidithiobacillus</taxon>
    </lineage>
</organism>
<name>G0JN09_9PROT</name>
<dbReference type="RefSeq" id="WP_014028373.1">
    <property type="nucleotide sequence ID" value="NC_015942.1"/>
</dbReference>
<evidence type="ECO:0000313" key="2">
    <source>
        <dbReference type="Proteomes" id="UP000009220"/>
    </source>
</evidence>
<evidence type="ECO:0000313" key="1">
    <source>
        <dbReference type="EMBL" id="AEM47114.1"/>
    </source>
</evidence>